<feature type="transmembrane region" description="Helical" evidence="2">
    <location>
        <begin position="212"/>
        <end position="232"/>
    </location>
</feature>
<feature type="transmembrane region" description="Helical" evidence="2">
    <location>
        <begin position="129"/>
        <end position="149"/>
    </location>
</feature>
<evidence type="ECO:0000256" key="2">
    <source>
        <dbReference type="SAM" id="Phobius"/>
    </source>
</evidence>
<feature type="transmembrane region" description="Helical" evidence="2">
    <location>
        <begin position="322"/>
        <end position="345"/>
    </location>
</feature>
<name>A0ABW7XKP2_9MICO</name>
<keyword evidence="2" id="KW-0812">Transmembrane</keyword>
<feature type="transmembrane region" description="Helical" evidence="2">
    <location>
        <begin position="104"/>
        <end position="124"/>
    </location>
</feature>
<feature type="transmembrane region" description="Helical" evidence="2">
    <location>
        <begin position="81"/>
        <end position="98"/>
    </location>
</feature>
<evidence type="ECO:0000313" key="3">
    <source>
        <dbReference type="EMBL" id="MFI2488069.1"/>
    </source>
</evidence>
<gene>
    <name evidence="3" type="ORF">ACH47X_14230</name>
</gene>
<feature type="transmembrane region" description="Helical" evidence="2">
    <location>
        <begin position="288"/>
        <end position="310"/>
    </location>
</feature>
<sequence length="386" mass="39873">MSRLARATLIGATVASGVTALLGLTWLLGLWPSPYTVPSAALLAGLAGPGAADVTHVVTALAGVAAGIAALAGALGTRGRVTAAVLQLVVFGVVLQGTGPLSTMGYLVAMAMPVAVVVLLVQVVRRYPVARWTVGVPGLVVLLVGGFLAREALGGILRMLGSGLAEQRAGLLLTLLVLVTGTLWAAVGAQALAGTPAVERATDWVVRHRKAITVVAATGPLPYALIRLTWLTPWPQLGFDLDLSTRIWGLALSSGAWLGFFLTLGLIRPWGEVFPRWMPGLAGRRVPIAAAAVPGGLIAVTLIFSTVPMLVLFSGQGLVEGIVGAIAFPCWYWGPALALAVWGYVAHRLRSDGDSGNDRGAEATPRAGAGRPAEALAGRWLREDLP</sequence>
<keyword evidence="4" id="KW-1185">Reference proteome</keyword>
<organism evidence="3 4">
    <name type="scientific">Promicromonospora kroppenstedtii</name>
    <dbReference type="NCBI Taxonomy" id="440482"/>
    <lineage>
        <taxon>Bacteria</taxon>
        <taxon>Bacillati</taxon>
        <taxon>Actinomycetota</taxon>
        <taxon>Actinomycetes</taxon>
        <taxon>Micrococcales</taxon>
        <taxon>Promicromonosporaceae</taxon>
        <taxon>Promicromonospora</taxon>
    </lineage>
</organism>
<feature type="region of interest" description="Disordered" evidence="1">
    <location>
        <begin position="353"/>
        <end position="377"/>
    </location>
</feature>
<keyword evidence="2" id="KW-0472">Membrane</keyword>
<feature type="transmembrane region" description="Helical" evidence="2">
    <location>
        <begin position="169"/>
        <end position="192"/>
    </location>
</feature>
<reference evidence="3 4" key="1">
    <citation type="submission" date="2024-10" db="EMBL/GenBank/DDBJ databases">
        <title>The Natural Products Discovery Center: Release of the First 8490 Sequenced Strains for Exploring Actinobacteria Biosynthetic Diversity.</title>
        <authorList>
            <person name="Kalkreuter E."/>
            <person name="Kautsar S.A."/>
            <person name="Yang D."/>
            <person name="Bader C.D."/>
            <person name="Teijaro C.N."/>
            <person name="Fluegel L."/>
            <person name="Davis C.M."/>
            <person name="Simpson J.R."/>
            <person name="Lauterbach L."/>
            <person name="Steele A.D."/>
            <person name="Gui C."/>
            <person name="Meng S."/>
            <person name="Li G."/>
            <person name="Viehrig K."/>
            <person name="Ye F."/>
            <person name="Su P."/>
            <person name="Kiefer A.F."/>
            <person name="Nichols A."/>
            <person name="Cepeda A.J."/>
            <person name="Yan W."/>
            <person name="Fan B."/>
            <person name="Jiang Y."/>
            <person name="Adhikari A."/>
            <person name="Zheng C.-J."/>
            <person name="Schuster L."/>
            <person name="Cowan T.M."/>
            <person name="Smanski M.J."/>
            <person name="Chevrette M.G."/>
            <person name="De Carvalho L.P.S."/>
            <person name="Shen B."/>
        </authorList>
    </citation>
    <scope>NUCLEOTIDE SEQUENCE [LARGE SCALE GENOMIC DNA]</scope>
    <source>
        <strain evidence="3 4">NPDC019481</strain>
    </source>
</reference>
<proteinExistence type="predicted"/>
<protein>
    <submittedName>
        <fullName evidence="3">Uncharacterized protein</fullName>
    </submittedName>
</protein>
<dbReference type="Proteomes" id="UP001611580">
    <property type="component" value="Unassembled WGS sequence"/>
</dbReference>
<evidence type="ECO:0000313" key="4">
    <source>
        <dbReference type="Proteomes" id="UP001611580"/>
    </source>
</evidence>
<feature type="transmembrane region" description="Helical" evidence="2">
    <location>
        <begin position="51"/>
        <end position="74"/>
    </location>
</feature>
<keyword evidence="2" id="KW-1133">Transmembrane helix</keyword>
<dbReference type="RefSeq" id="WP_397405237.1">
    <property type="nucleotide sequence ID" value="NZ_JBIRYI010000008.1"/>
</dbReference>
<feature type="transmembrane region" description="Helical" evidence="2">
    <location>
        <begin position="7"/>
        <end position="31"/>
    </location>
</feature>
<feature type="transmembrane region" description="Helical" evidence="2">
    <location>
        <begin position="247"/>
        <end position="267"/>
    </location>
</feature>
<evidence type="ECO:0000256" key="1">
    <source>
        <dbReference type="SAM" id="MobiDB-lite"/>
    </source>
</evidence>
<comment type="caution">
    <text evidence="3">The sequence shown here is derived from an EMBL/GenBank/DDBJ whole genome shotgun (WGS) entry which is preliminary data.</text>
</comment>
<dbReference type="EMBL" id="JBIRYI010000008">
    <property type="protein sequence ID" value="MFI2488069.1"/>
    <property type="molecule type" value="Genomic_DNA"/>
</dbReference>
<accession>A0ABW7XKP2</accession>